<proteinExistence type="predicted"/>
<dbReference type="EMBL" id="CM056820">
    <property type="protein sequence ID" value="KAJ8616189.1"/>
    <property type="molecule type" value="Genomic_DNA"/>
</dbReference>
<gene>
    <name evidence="1" type="ORF">MRB53_035561</name>
</gene>
<dbReference type="Proteomes" id="UP001234297">
    <property type="component" value="Chromosome 12"/>
</dbReference>
<protein>
    <submittedName>
        <fullName evidence="1">Uncharacterized protein</fullName>
    </submittedName>
</protein>
<reference evidence="1 2" key="1">
    <citation type="journal article" date="2022" name="Hortic Res">
        <title>A haplotype resolved chromosomal level avocado genome allows analysis of novel avocado genes.</title>
        <authorList>
            <person name="Nath O."/>
            <person name="Fletcher S.J."/>
            <person name="Hayward A."/>
            <person name="Shaw L.M."/>
            <person name="Masouleh A.K."/>
            <person name="Furtado A."/>
            <person name="Henry R.J."/>
            <person name="Mitter N."/>
        </authorList>
    </citation>
    <scope>NUCLEOTIDE SEQUENCE [LARGE SCALE GENOMIC DNA]</scope>
    <source>
        <strain evidence="2">cv. Hass</strain>
    </source>
</reference>
<name>A0ACC2K511_PERAE</name>
<sequence>MAHSENYIRFLNPFRLHLQKMELELKCAVCLDLFNQPVLLPCDHILCSSCIPSTVELGLSCIICKLPYIRRDLRAAQHIENMLTICRSMCAAFANLSDAVPQAHLSDLSSIPNHRLGSANLGIGDKSRGTLVRNIHSENSRHVRLSLPSFPTNKRVQASFDLNISEVDSPVKPVQSSKKRGCRGNGEYASSGSQHSTHDANKETNVAEENPCLLPFLWSSDQPCQKGGAEERDVDPILQTLPDSPPFDNNKDSDDESSDKRSEKCTKRLATNSVVKEEQIEGTVLEAKPILQSSVDTDSSIDKPKASGKWNVTMNGRQNSPDDDDCTREPKRQKESNFGLHNLVQSSSTFHMSENPAHKCAFCQFSKESEATGLMMHYADGRAVVADQATQSNVLHAHERCIEWAPRVYFVGETAVNLEAEVERGKKIKCNICAKRGAALGCFAKSCRRSFHVPCAVESLDCHWDHDNFRMFCPVHSSLKLRKGRSKSGKKKRANHSSVIQLVSSETLVPAQSSTTQEADKPWMASPCVTMRWVLCGSALSTAEKDLVTEFASLIGATVTKDWKPNVTHVIASTADMGACSRTLKFLMAILGGKWILKIDWVKACMEAKCPVDEEPYEISSDVHGCRDGPKNGRIRVLDKAPKLFSGLEFFFFGDFVPSYKGYLKDLVIAAGGTIQVKEDMGSQSSNSKITPAMNVIVYNRDPPQDCKSSQLSSIIEQRHGEAEAFAANTGSQVVDHTWLLESIAACRLQPWSIEKPI</sequence>
<organism evidence="1 2">
    <name type="scientific">Persea americana</name>
    <name type="common">Avocado</name>
    <dbReference type="NCBI Taxonomy" id="3435"/>
    <lineage>
        <taxon>Eukaryota</taxon>
        <taxon>Viridiplantae</taxon>
        <taxon>Streptophyta</taxon>
        <taxon>Embryophyta</taxon>
        <taxon>Tracheophyta</taxon>
        <taxon>Spermatophyta</taxon>
        <taxon>Magnoliopsida</taxon>
        <taxon>Magnoliidae</taxon>
        <taxon>Laurales</taxon>
        <taxon>Lauraceae</taxon>
        <taxon>Persea</taxon>
    </lineage>
</organism>
<evidence type="ECO:0000313" key="2">
    <source>
        <dbReference type="Proteomes" id="UP001234297"/>
    </source>
</evidence>
<keyword evidence="2" id="KW-1185">Reference proteome</keyword>
<comment type="caution">
    <text evidence="1">The sequence shown here is derived from an EMBL/GenBank/DDBJ whole genome shotgun (WGS) entry which is preliminary data.</text>
</comment>
<accession>A0ACC2K511</accession>
<evidence type="ECO:0000313" key="1">
    <source>
        <dbReference type="EMBL" id="KAJ8616189.1"/>
    </source>
</evidence>